<comment type="caution">
    <text evidence="1">The sequence shown here is derived from an EMBL/GenBank/DDBJ whole genome shotgun (WGS) entry which is preliminary data.</text>
</comment>
<evidence type="ECO:0000313" key="1">
    <source>
        <dbReference type="EMBL" id="OXM44502.1"/>
    </source>
</evidence>
<evidence type="ECO:0000313" key="2">
    <source>
        <dbReference type="Proteomes" id="UP000215563"/>
    </source>
</evidence>
<accession>A0A229RCV7</accession>
<keyword evidence="2" id="KW-1185">Reference proteome</keyword>
<protein>
    <submittedName>
        <fullName evidence="1">Uncharacterized protein</fullName>
    </submittedName>
</protein>
<dbReference type="Proteomes" id="UP000215563">
    <property type="component" value="Unassembled WGS sequence"/>
</dbReference>
<dbReference type="AlphaFoldDB" id="A0A229RCV7"/>
<dbReference type="RefSeq" id="WP_051137622.1">
    <property type="nucleotide sequence ID" value="NZ_KB913032.1"/>
</dbReference>
<dbReference type="OrthoDB" id="4173178at2"/>
<name>A0A229RCV7_AMYAL</name>
<reference evidence="1 2" key="1">
    <citation type="submission" date="2017-07" db="EMBL/GenBank/DDBJ databases">
        <title>Amycolatopsis alba DSM 44262 Genome sequencing and assembly.</title>
        <authorList>
            <person name="Kaur N."/>
            <person name="Mayilraj S."/>
        </authorList>
    </citation>
    <scope>NUCLEOTIDE SEQUENCE [LARGE SCALE GENOMIC DNA]</scope>
    <source>
        <strain evidence="1 2">DSM 44262</strain>
    </source>
</reference>
<sequence length="118" mass="13609">MSTPRWLRRRGWRQRSCPRCHAKIGRVHHERCPVARCLATALQRTGHDETCPCPEDTWSGRWPGAAECFEYGWTYGDGLPDFNRLMSTAAWDPVAHRWIRPVHQTSTDHGTTAEEAPR</sequence>
<proteinExistence type="predicted"/>
<organism evidence="1 2">
    <name type="scientific">Amycolatopsis alba DSM 44262</name>
    <dbReference type="NCBI Taxonomy" id="1125972"/>
    <lineage>
        <taxon>Bacteria</taxon>
        <taxon>Bacillati</taxon>
        <taxon>Actinomycetota</taxon>
        <taxon>Actinomycetes</taxon>
        <taxon>Pseudonocardiales</taxon>
        <taxon>Pseudonocardiaceae</taxon>
        <taxon>Amycolatopsis</taxon>
    </lineage>
</organism>
<gene>
    <name evidence="1" type="ORF">CFP75_34355</name>
</gene>
<dbReference type="EMBL" id="NMQU01000119">
    <property type="protein sequence ID" value="OXM44502.1"/>
    <property type="molecule type" value="Genomic_DNA"/>
</dbReference>